<gene>
    <name evidence="1" type="ORF">B4N89_22855</name>
</gene>
<keyword evidence="2" id="KW-1185">Reference proteome</keyword>
<accession>A0A1T3P392</accession>
<evidence type="ECO:0000313" key="1">
    <source>
        <dbReference type="EMBL" id="OPC83402.1"/>
    </source>
</evidence>
<dbReference type="Proteomes" id="UP000190037">
    <property type="component" value="Unassembled WGS sequence"/>
</dbReference>
<comment type="caution">
    <text evidence="1">The sequence shown here is derived from an EMBL/GenBank/DDBJ whole genome shotgun (WGS) entry which is preliminary data.</text>
</comment>
<sequence>MIGRWADRVRRRWIRGLAAVGVVVATLVGCSVLSVPDTTFGPPDRRADVLIPAVLPDVLAGGRVTELDAVFGLGEAYRARGSAGRMWHGSMFVRLIAYRYGDVGAAKKSFGGMRRIRCTPTTGGRVSSRP</sequence>
<reference evidence="1 2" key="1">
    <citation type="submission" date="2017-03" db="EMBL/GenBank/DDBJ databases">
        <title>Draft genome sequence of Streptomyces scabrisporus NF3, endophyte isolated from Amphipterygium adstringens.</title>
        <authorList>
            <person name="Vazquez M."/>
            <person name="Ceapa C.D."/>
            <person name="Rodriguez Luna D."/>
            <person name="Sanchez Esquivel S."/>
        </authorList>
    </citation>
    <scope>NUCLEOTIDE SEQUENCE [LARGE SCALE GENOMIC DNA]</scope>
    <source>
        <strain evidence="1 2">NF3</strain>
    </source>
</reference>
<proteinExistence type="predicted"/>
<evidence type="ECO:0000313" key="2">
    <source>
        <dbReference type="Proteomes" id="UP000190037"/>
    </source>
</evidence>
<protein>
    <submittedName>
        <fullName evidence="1">Uncharacterized protein</fullName>
    </submittedName>
</protein>
<dbReference type="STRING" id="159449.B4N89_22855"/>
<dbReference type="PROSITE" id="PS51257">
    <property type="entry name" value="PROKAR_LIPOPROTEIN"/>
    <property type="match status" value="1"/>
</dbReference>
<organism evidence="1 2">
    <name type="scientific">Embleya scabrispora</name>
    <dbReference type="NCBI Taxonomy" id="159449"/>
    <lineage>
        <taxon>Bacteria</taxon>
        <taxon>Bacillati</taxon>
        <taxon>Actinomycetota</taxon>
        <taxon>Actinomycetes</taxon>
        <taxon>Kitasatosporales</taxon>
        <taxon>Streptomycetaceae</taxon>
        <taxon>Embleya</taxon>
    </lineage>
</organism>
<dbReference type="EMBL" id="MWQN01000001">
    <property type="protein sequence ID" value="OPC83402.1"/>
    <property type="molecule type" value="Genomic_DNA"/>
</dbReference>
<name>A0A1T3P392_9ACTN</name>
<dbReference type="AlphaFoldDB" id="A0A1T3P392"/>
<dbReference type="RefSeq" id="WP_078977694.1">
    <property type="nucleotide sequence ID" value="NZ_MWQN01000001.1"/>
</dbReference>